<dbReference type="PROSITE" id="PS50005">
    <property type="entry name" value="TPR"/>
    <property type="match status" value="1"/>
</dbReference>
<keyword evidence="1" id="KW-0677">Repeat</keyword>
<dbReference type="Gene3D" id="1.25.40.10">
    <property type="entry name" value="Tetratricopeptide repeat domain"/>
    <property type="match status" value="2"/>
</dbReference>
<feature type="repeat" description="TPR" evidence="3">
    <location>
        <begin position="148"/>
        <end position="181"/>
    </location>
</feature>
<protein>
    <submittedName>
        <fullName evidence="4">Tetratricopeptide repeat protein</fullName>
    </submittedName>
</protein>
<evidence type="ECO:0000313" key="5">
    <source>
        <dbReference type="Proteomes" id="UP001143747"/>
    </source>
</evidence>
<organism evidence="4 5">
    <name type="scientific">Methanogenium marinum</name>
    <dbReference type="NCBI Taxonomy" id="348610"/>
    <lineage>
        <taxon>Archaea</taxon>
        <taxon>Methanobacteriati</taxon>
        <taxon>Methanobacteriota</taxon>
        <taxon>Stenosarchaea group</taxon>
        <taxon>Methanomicrobia</taxon>
        <taxon>Methanomicrobiales</taxon>
        <taxon>Methanomicrobiaceae</taxon>
        <taxon>Methanogenium</taxon>
    </lineage>
</organism>
<dbReference type="InterPro" id="IPR019734">
    <property type="entry name" value="TPR_rpt"/>
</dbReference>
<name>A0A9Q4PVQ4_9EURY</name>
<gene>
    <name evidence="4" type="ORF">L0665_04180</name>
</gene>
<dbReference type="SMART" id="SM00028">
    <property type="entry name" value="TPR"/>
    <property type="match status" value="1"/>
</dbReference>
<dbReference type="AlphaFoldDB" id="A0A9Q4PVQ4"/>
<evidence type="ECO:0000256" key="1">
    <source>
        <dbReference type="ARBA" id="ARBA00022737"/>
    </source>
</evidence>
<dbReference type="InterPro" id="IPR051685">
    <property type="entry name" value="Ycf3/AcsC/BcsC/TPR_MFPF"/>
</dbReference>
<keyword evidence="5" id="KW-1185">Reference proteome</keyword>
<proteinExistence type="predicted"/>
<sequence>MKVRTILIIIAILAIAYVLIPPEIYEQSDVRSEIGNGLSEILVGTNKYDLAIMASDWVLETNNSNIGARENKVDALTGLEQYEAAIEIQKNLVADKGAQTTKTDWTKLAELNAKAGNFGDSVDAYEMLVTMYDCSPTDAQSGETSDLMRSYSEKGALLIKLQRYDEAIACYNSAVDLEPSSTAAWIGLGDAYLYKSMYDQGQLKDMYKELGKKPSERDSSVNRIDISAVNSNRKAVEAYQKAVEIDPLVYPFVVTKIMGSYKKTVSGYQDILENFKTSQSNEN</sequence>
<evidence type="ECO:0000313" key="4">
    <source>
        <dbReference type="EMBL" id="MDE4907809.1"/>
    </source>
</evidence>
<dbReference type="PANTHER" id="PTHR44943:SF4">
    <property type="entry name" value="TPR REPEAT-CONTAINING PROTEIN MJ0798"/>
    <property type="match status" value="1"/>
</dbReference>
<keyword evidence="2 3" id="KW-0802">TPR repeat</keyword>
<dbReference type="InterPro" id="IPR011990">
    <property type="entry name" value="TPR-like_helical_dom_sf"/>
</dbReference>
<dbReference type="Proteomes" id="UP001143747">
    <property type="component" value="Unassembled WGS sequence"/>
</dbReference>
<dbReference type="PANTHER" id="PTHR44943">
    <property type="entry name" value="CELLULOSE SYNTHASE OPERON PROTEIN C"/>
    <property type="match status" value="1"/>
</dbReference>
<evidence type="ECO:0000256" key="2">
    <source>
        <dbReference type="ARBA" id="ARBA00022803"/>
    </source>
</evidence>
<dbReference type="EMBL" id="JAKELO010000002">
    <property type="protein sequence ID" value="MDE4907809.1"/>
    <property type="molecule type" value="Genomic_DNA"/>
</dbReference>
<accession>A0A9Q4PVQ4</accession>
<dbReference type="Pfam" id="PF13414">
    <property type="entry name" value="TPR_11"/>
    <property type="match status" value="1"/>
</dbReference>
<reference evidence="4" key="1">
    <citation type="submission" date="2022-01" db="EMBL/GenBank/DDBJ databases">
        <title>Draft genome of Methanogenium marinum DSM 15558.</title>
        <authorList>
            <person name="Chen S.-C."/>
            <person name="You Y.-T."/>
        </authorList>
    </citation>
    <scope>NUCLEOTIDE SEQUENCE</scope>
    <source>
        <strain evidence="4">DSM 15558</strain>
    </source>
</reference>
<dbReference type="SUPFAM" id="SSF48452">
    <property type="entry name" value="TPR-like"/>
    <property type="match status" value="1"/>
</dbReference>
<comment type="caution">
    <text evidence="4">The sequence shown here is derived from an EMBL/GenBank/DDBJ whole genome shotgun (WGS) entry which is preliminary data.</text>
</comment>
<evidence type="ECO:0000256" key="3">
    <source>
        <dbReference type="PROSITE-ProRule" id="PRU00339"/>
    </source>
</evidence>
<dbReference type="RefSeq" id="WP_274924454.1">
    <property type="nucleotide sequence ID" value="NZ_JAKELO010000002.1"/>
</dbReference>